<evidence type="ECO:0000256" key="1">
    <source>
        <dbReference type="SAM" id="MobiDB-lite"/>
    </source>
</evidence>
<comment type="caution">
    <text evidence="2">The sequence shown here is derived from an EMBL/GenBank/DDBJ whole genome shotgun (WGS) entry which is preliminary data.</text>
</comment>
<dbReference type="OrthoDB" id="530517at2759"/>
<accession>A0A835YGI6</accession>
<organism evidence="2 3">
    <name type="scientific">Edaphochlamys debaryana</name>
    <dbReference type="NCBI Taxonomy" id="47281"/>
    <lineage>
        <taxon>Eukaryota</taxon>
        <taxon>Viridiplantae</taxon>
        <taxon>Chlorophyta</taxon>
        <taxon>core chlorophytes</taxon>
        <taxon>Chlorophyceae</taxon>
        <taxon>CS clade</taxon>
        <taxon>Chlamydomonadales</taxon>
        <taxon>Chlamydomonadales incertae sedis</taxon>
        <taxon>Edaphochlamys</taxon>
    </lineage>
</organism>
<dbReference type="Proteomes" id="UP000612055">
    <property type="component" value="Unassembled WGS sequence"/>
</dbReference>
<feature type="region of interest" description="Disordered" evidence="1">
    <location>
        <begin position="342"/>
        <end position="363"/>
    </location>
</feature>
<evidence type="ECO:0000313" key="2">
    <source>
        <dbReference type="EMBL" id="KAG2500798.1"/>
    </source>
</evidence>
<dbReference type="AlphaFoldDB" id="A0A835YGI6"/>
<dbReference type="EMBL" id="JAEHOE010000003">
    <property type="protein sequence ID" value="KAG2500798.1"/>
    <property type="molecule type" value="Genomic_DNA"/>
</dbReference>
<keyword evidence="3" id="KW-1185">Reference proteome</keyword>
<sequence>MAASGAGLTPEQELHIQTAFLLAAAVDAQDPIAVLKEKIELHNLAEYHIVEAGPLKALLALSSDAVKFGPNTKSTLQVQPTVFVAFSNTIKTTGHDVPGAASLANVFGQQLPCGFPGAQTCNVHGHALKALEALPLGQVFSLLGQGYKLVSTGLKFGGCVAHLFATRVLLQLHSEVAAAKQMGIHLSVNMTEEKVASYAFGAPFFATSHLSRTLTQMEITPNNLHTFWRAGDAAPAFFTAASELFTVAAAARDASTDPAEAAAALATGFADDSFAPGNFCRVPQVTAVQDWCRSVSDHVDALSRCKGTGPSRLLTRPLEPALLGRLCGLNGLFGAPPPTEPLAGMGLDGRNGSGTGPRAGRRKSMTMDPAAVAAGMQGSFSAGAGAGPTGPRVGRRASLVVDPAQAAALGSAAPSPTAGRARRGSMLVDASGPSVSAGLGSGAPSPTTGMGRARRASLVMREREAAAAAKAAPSAAASVASTPKGKDTWKEALSKLLQVMGDGLGERYAPVGRFWVLGSVPAKEGGPKEAGPPLQSVEGSRAQQLGAHWLSPGSAFLFSRWEAGVEELEKDLMEAFPWSSFRPGVEIRGEVADRRALLRASAALDLAAMG</sequence>
<evidence type="ECO:0000313" key="3">
    <source>
        <dbReference type="Proteomes" id="UP000612055"/>
    </source>
</evidence>
<feature type="compositionally biased region" description="Gly residues" evidence="1">
    <location>
        <begin position="346"/>
        <end position="357"/>
    </location>
</feature>
<name>A0A835YGI6_9CHLO</name>
<gene>
    <name evidence="2" type="ORF">HYH03_001560</name>
</gene>
<proteinExistence type="predicted"/>
<feature type="region of interest" description="Disordered" evidence="1">
    <location>
        <begin position="428"/>
        <end position="453"/>
    </location>
</feature>
<reference evidence="2" key="1">
    <citation type="journal article" date="2020" name="bioRxiv">
        <title>Comparative genomics of Chlamydomonas.</title>
        <authorList>
            <person name="Craig R.J."/>
            <person name="Hasan A.R."/>
            <person name="Ness R.W."/>
            <person name="Keightley P.D."/>
        </authorList>
    </citation>
    <scope>NUCLEOTIDE SEQUENCE</scope>
    <source>
        <strain evidence="2">CCAP 11/70</strain>
    </source>
</reference>
<protein>
    <submittedName>
        <fullName evidence="2">Uncharacterized protein</fullName>
    </submittedName>
</protein>